<evidence type="ECO:0000256" key="5">
    <source>
        <dbReference type="ARBA" id="ARBA00023012"/>
    </source>
</evidence>
<dbReference type="InterPro" id="IPR011990">
    <property type="entry name" value="TPR-like_helical_dom_sf"/>
</dbReference>
<proteinExistence type="predicted"/>
<keyword evidence="6" id="KW-0472">Membrane</keyword>
<dbReference type="GO" id="GO:0000155">
    <property type="term" value="F:phosphorelay sensor kinase activity"/>
    <property type="evidence" value="ECO:0007669"/>
    <property type="project" value="InterPro"/>
</dbReference>
<dbReference type="Pfam" id="PF02518">
    <property type="entry name" value="HATPase_c"/>
    <property type="match status" value="1"/>
</dbReference>
<feature type="transmembrane region" description="Helical" evidence="6">
    <location>
        <begin position="309"/>
        <end position="328"/>
    </location>
</feature>
<keyword evidence="7" id="KW-0732">Signal</keyword>
<evidence type="ECO:0000256" key="6">
    <source>
        <dbReference type="SAM" id="Phobius"/>
    </source>
</evidence>
<dbReference type="InterPro" id="IPR050736">
    <property type="entry name" value="Sensor_HK_Regulatory"/>
</dbReference>
<keyword evidence="4 9" id="KW-0418">Kinase</keyword>
<dbReference type="InterPro" id="IPR019734">
    <property type="entry name" value="TPR_rpt"/>
</dbReference>
<dbReference type="EMBL" id="JAOZEV010000002">
    <property type="protein sequence ID" value="MCV9931180.1"/>
    <property type="molecule type" value="Genomic_DNA"/>
</dbReference>
<feature type="domain" description="Histidine kinase" evidence="8">
    <location>
        <begin position="358"/>
        <end position="577"/>
    </location>
</feature>
<dbReference type="SMART" id="SM00028">
    <property type="entry name" value="TPR"/>
    <property type="match status" value="3"/>
</dbReference>
<reference evidence="9" key="1">
    <citation type="submission" date="2022-10" db="EMBL/GenBank/DDBJ databases">
        <title>Two novel species of Flavobacterium.</title>
        <authorList>
            <person name="Liu Q."/>
            <person name="Xin Y.-H."/>
        </authorList>
    </citation>
    <scope>NUCLEOTIDE SEQUENCE</scope>
    <source>
        <strain evidence="9">LS1R47</strain>
    </source>
</reference>
<dbReference type="SUPFAM" id="SSF48452">
    <property type="entry name" value="TPR-like"/>
    <property type="match status" value="1"/>
</dbReference>
<dbReference type="SUPFAM" id="SSF47384">
    <property type="entry name" value="Homodimeric domain of signal transducing histidine kinase"/>
    <property type="match status" value="1"/>
</dbReference>
<feature type="signal peptide" evidence="7">
    <location>
        <begin position="1"/>
        <end position="21"/>
    </location>
</feature>
<dbReference type="InterPro" id="IPR036097">
    <property type="entry name" value="HisK_dim/P_sf"/>
</dbReference>
<feature type="chain" id="PRO_5040794651" description="histidine kinase" evidence="7">
    <location>
        <begin position="22"/>
        <end position="580"/>
    </location>
</feature>
<evidence type="ECO:0000256" key="1">
    <source>
        <dbReference type="ARBA" id="ARBA00000085"/>
    </source>
</evidence>
<dbReference type="InterPro" id="IPR003594">
    <property type="entry name" value="HATPase_dom"/>
</dbReference>
<evidence type="ECO:0000256" key="3">
    <source>
        <dbReference type="ARBA" id="ARBA00022679"/>
    </source>
</evidence>
<comment type="caution">
    <text evidence="9">The sequence shown here is derived from an EMBL/GenBank/DDBJ whole genome shotgun (WGS) entry which is preliminary data.</text>
</comment>
<dbReference type="AlphaFoldDB" id="A0A9X3C063"/>
<dbReference type="Gene3D" id="1.10.287.130">
    <property type="match status" value="1"/>
</dbReference>
<evidence type="ECO:0000256" key="7">
    <source>
        <dbReference type="SAM" id="SignalP"/>
    </source>
</evidence>
<dbReference type="SMART" id="SM00387">
    <property type="entry name" value="HATPase_c"/>
    <property type="match status" value="1"/>
</dbReference>
<dbReference type="Gene3D" id="1.25.40.10">
    <property type="entry name" value="Tetratricopeptide repeat domain"/>
    <property type="match status" value="1"/>
</dbReference>
<protein>
    <recommendedName>
        <fullName evidence="2">histidine kinase</fullName>
        <ecNumber evidence="2">2.7.13.3</ecNumber>
    </recommendedName>
</protein>
<evidence type="ECO:0000313" key="10">
    <source>
        <dbReference type="Proteomes" id="UP001151133"/>
    </source>
</evidence>
<dbReference type="InterPro" id="IPR005467">
    <property type="entry name" value="His_kinase_dom"/>
</dbReference>
<keyword evidence="6" id="KW-1133">Transmembrane helix</keyword>
<keyword evidence="6" id="KW-0812">Transmembrane</keyword>
<accession>A0A9X3C063</accession>
<sequence>MTKIRLFAASILFFFTLSLFSQEQQDVGGLMEIIIKAKSEKFKESVNFKKAQIFFRQSNWDSTLVYSMKEISDAKNKELIDYCHYFRGISFKEKKLFNESKKELNEISNNFQFFYKVKMKLGEITLAQNEFQNALQYFEEIEKLPNVSNYDFKKSTVLHNIGLCYLHLDKFNKAEEYLFKGAKLQEIEKDTLLLIGSYMDIANLYYNQYKDNLAIPYFEKGYQLSKKVKSFGIKKTAAMNMAVVEENRKNFPLALTYRKEYEKWKDSLNDQNKVWAIAELEKKFAIKQKQKEVNVLEAENKVKVAERNGLLFSSVLLLILFGTGVYYYRQKIRNNKIILAQKDELDKLNATKDKLFSIVSHDLRSSVNALKTSNSKLIENLETKNYTELDTQLHNNSAIANGAYNLLDNLLNWALLQTKQTYFSQESLHLATIVKHVEYNYNPLMINRNISFENRVSTTDYVFADMDSLKIIIRNILDNAIKFTKDNGKISIYTRDSDDDFCYLVIEDTGLGMSASTQEELLKKTALLSKKKNDDTIGTGLGMQLCKSMIYKNGGRLEIESEENVGTKIIIVLQKFKNHG</sequence>
<evidence type="ECO:0000256" key="4">
    <source>
        <dbReference type="ARBA" id="ARBA00022777"/>
    </source>
</evidence>
<keyword evidence="5" id="KW-0902">Two-component regulatory system</keyword>
<gene>
    <name evidence="9" type="ORF">OIU80_02700</name>
</gene>
<dbReference type="PANTHER" id="PTHR43711:SF26">
    <property type="entry name" value="SENSOR HISTIDINE KINASE RCSC"/>
    <property type="match status" value="1"/>
</dbReference>
<keyword evidence="3" id="KW-0808">Transferase</keyword>
<keyword evidence="10" id="KW-1185">Reference proteome</keyword>
<evidence type="ECO:0000256" key="2">
    <source>
        <dbReference type="ARBA" id="ARBA00012438"/>
    </source>
</evidence>
<dbReference type="PRINTS" id="PR00344">
    <property type="entry name" value="BCTRLSENSOR"/>
</dbReference>
<dbReference type="PROSITE" id="PS50109">
    <property type="entry name" value="HIS_KIN"/>
    <property type="match status" value="1"/>
</dbReference>
<organism evidence="9 10">
    <name type="scientific">Flavobacterium frigoritolerans</name>
    <dbReference type="NCBI Taxonomy" id="2987686"/>
    <lineage>
        <taxon>Bacteria</taxon>
        <taxon>Pseudomonadati</taxon>
        <taxon>Bacteroidota</taxon>
        <taxon>Flavobacteriia</taxon>
        <taxon>Flavobacteriales</taxon>
        <taxon>Flavobacteriaceae</taxon>
        <taxon>Flavobacterium</taxon>
    </lineage>
</organism>
<dbReference type="Proteomes" id="UP001151133">
    <property type="component" value="Unassembled WGS sequence"/>
</dbReference>
<dbReference type="SUPFAM" id="SSF55874">
    <property type="entry name" value="ATPase domain of HSP90 chaperone/DNA topoisomerase II/histidine kinase"/>
    <property type="match status" value="1"/>
</dbReference>
<dbReference type="Gene3D" id="3.30.565.10">
    <property type="entry name" value="Histidine kinase-like ATPase, C-terminal domain"/>
    <property type="match status" value="1"/>
</dbReference>
<dbReference type="InterPro" id="IPR036890">
    <property type="entry name" value="HATPase_C_sf"/>
</dbReference>
<evidence type="ECO:0000259" key="8">
    <source>
        <dbReference type="PROSITE" id="PS50109"/>
    </source>
</evidence>
<dbReference type="EC" id="2.7.13.3" evidence="2"/>
<dbReference type="InterPro" id="IPR004358">
    <property type="entry name" value="Sig_transdc_His_kin-like_C"/>
</dbReference>
<dbReference type="RefSeq" id="WP_264285555.1">
    <property type="nucleotide sequence ID" value="NZ_JAOZEV010000002.1"/>
</dbReference>
<comment type="catalytic activity">
    <reaction evidence="1">
        <text>ATP + protein L-histidine = ADP + protein N-phospho-L-histidine.</text>
        <dbReference type="EC" id="2.7.13.3"/>
    </reaction>
</comment>
<name>A0A9X3C063_9FLAO</name>
<dbReference type="PANTHER" id="PTHR43711">
    <property type="entry name" value="TWO-COMPONENT HISTIDINE KINASE"/>
    <property type="match status" value="1"/>
</dbReference>
<evidence type="ECO:0000313" key="9">
    <source>
        <dbReference type="EMBL" id="MCV9931180.1"/>
    </source>
</evidence>